<proteinExistence type="predicted"/>
<protein>
    <recommendedName>
        <fullName evidence="7">Beta-catenin-like protein 1 N-terminal domain-containing protein</fullName>
    </recommendedName>
</protein>
<evidence type="ECO:0000256" key="3">
    <source>
        <dbReference type="ARBA" id="ARBA00022737"/>
    </source>
</evidence>
<evidence type="ECO:0000256" key="1">
    <source>
        <dbReference type="ARBA" id="ARBA00004123"/>
    </source>
</evidence>
<dbReference type="SMART" id="SM01156">
    <property type="entry name" value="DUF1716"/>
    <property type="match status" value="1"/>
</dbReference>
<gene>
    <name evidence="8" type="ORF">GSTUAT00005218001</name>
</gene>
<dbReference type="InterPro" id="IPR011989">
    <property type="entry name" value="ARM-like"/>
</dbReference>
<dbReference type="FunFam" id="1.25.10.10:FF:001136">
    <property type="entry name" value="Beta-catenin-like protein 1"/>
    <property type="match status" value="1"/>
</dbReference>
<evidence type="ECO:0000256" key="2">
    <source>
        <dbReference type="ARBA" id="ARBA00022553"/>
    </source>
</evidence>
<evidence type="ECO:0000256" key="6">
    <source>
        <dbReference type="SAM" id="MobiDB-lite"/>
    </source>
</evidence>
<keyword evidence="9" id="KW-1185">Reference proteome</keyword>
<evidence type="ECO:0000256" key="5">
    <source>
        <dbReference type="ARBA" id="ARBA00023242"/>
    </source>
</evidence>
<dbReference type="PANTHER" id="PTHR14978:SF0">
    <property type="entry name" value="BETA-CATENIN-LIKE PROTEIN 1"/>
    <property type="match status" value="1"/>
</dbReference>
<reference evidence="8" key="1">
    <citation type="submission" date="2015-10" db="EMBL/GenBank/DDBJ databases">
        <authorList>
            <person name="Regsiter A."/>
            <person name="william w."/>
        </authorList>
    </citation>
    <scope>NUCLEOTIDE SEQUENCE</scope>
    <source>
        <strain evidence="8">Montdore</strain>
    </source>
</reference>
<dbReference type="InterPro" id="IPR016024">
    <property type="entry name" value="ARM-type_fold"/>
</dbReference>
<keyword evidence="3" id="KW-0677">Repeat</keyword>
<evidence type="ECO:0000256" key="4">
    <source>
        <dbReference type="ARBA" id="ARBA00023054"/>
    </source>
</evidence>
<evidence type="ECO:0000313" key="8">
    <source>
        <dbReference type="EMBL" id="CUS10708.1"/>
    </source>
</evidence>
<dbReference type="Proteomes" id="UP001412239">
    <property type="component" value="Unassembled WGS sequence"/>
</dbReference>
<dbReference type="Pfam" id="PF08216">
    <property type="entry name" value="CTNNBL"/>
    <property type="match status" value="1"/>
</dbReference>
<dbReference type="EMBL" id="LN891041">
    <property type="protein sequence ID" value="CUS10708.1"/>
    <property type="molecule type" value="Genomic_DNA"/>
</dbReference>
<evidence type="ECO:0000313" key="9">
    <source>
        <dbReference type="Proteomes" id="UP001412239"/>
    </source>
</evidence>
<feature type="domain" description="Beta-catenin-like protein 1 N-terminal" evidence="7">
    <location>
        <begin position="107"/>
        <end position="214"/>
    </location>
</feature>
<dbReference type="GO" id="GO:0005681">
    <property type="term" value="C:spliceosomal complex"/>
    <property type="evidence" value="ECO:0007669"/>
    <property type="project" value="TreeGrafter"/>
</dbReference>
<name>A0A292PVP5_9PEZI</name>
<dbReference type="InterPro" id="IPR013180">
    <property type="entry name" value="CTNNBL1_N"/>
</dbReference>
<keyword evidence="2" id="KW-0597">Phosphoprotein</keyword>
<sequence>MASLDSLFKLQEAKIRIVRRPRSTFLSQLYPPDLYLLTRLIVAAYKSAKLEAPSNGKGKSHAATVEEDDVDDTASPSALPANFFDNAEEEPEDEEGGRFFGGGVNKKTAEILDFMDERDRDDTAAAEKIDVAWLRRMALGFEKKINKNAEMRGKYEDDPHKFMASEADLDADIKGLSVLSEHPELFGEFRKLGCLASLVGLLAHENTDIAIDVVEVISELTDDEVEAEPEQWNAIVDGMIEAQLLEMLTQNLSRLNEGNESDRNGAITLRLRKLLLISMQLGVFENLASQQSLAERMVRETNITPYLLQRIQARESPISQNKQYAAELLAILLQSSPANRKKLSELNGTDILLQLLSPYRKRDPVKGGDEEEFVENVFDCVTCVVDGFEGKEAFVDSEGVELVLIMLREGKMSKPRALRLLDHALGGQSGASVCQKLVDAAGLKTIFGMFMKKVKPPKQTGSFQDSQTTEHLLGIFAALLMHLPADSASRIRTLAKFVEKDYEKIAKLIKLRTGYALRMAKVDVEIDAQRKDLGSVAEEEEMAEEWFSKRLDAGLFCLQMTDRILAWLCAEDDGAKKRISGLLGRAGGSLRDVRRTLKEQIDGMTEASDEWQQVIKDMLSTLIEFL</sequence>
<dbReference type="InterPro" id="IPR039678">
    <property type="entry name" value="CTNNBL1"/>
</dbReference>
<accession>A0A292PVP5</accession>
<keyword evidence="4" id="KW-0175">Coiled coil</keyword>
<feature type="region of interest" description="Disordered" evidence="6">
    <location>
        <begin position="52"/>
        <end position="81"/>
    </location>
</feature>
<dbReference type="PANTHER" id="PTHR14978">
    <property type="entry name" value="BETA-CATENIN-LIKE PROTEIN 1 NUCLEAR ASSOCIATED PROTEIN"/>
    <property type="match status" value="1"/>
</dbReference>
<dbReference type="SUPFAM" id="SSF48371">
    <property type="entry name" value="ARM repeat"/>
    <property type="match status" value="1"/>
</dbReference>
<dbReference type="Gene3D" id="1.25.10.10">
    <property type="entry name" value="Leucine-rich Repeat Variant"/>
    <property type="match status" value="1"/>
</dbReference>
<keyword evidence="5" id="KW-0539">Nucleus</keyword>
<comment type="subcellular location">
    <subcellularLocation>
        <location evidence="1">Nucleus</location>
    </subcellularLocation>
</comment>
<dbReference type="GO" id="GO:0010467">
    <property type="term" value="P:gene expression"/>
    <property type="evidence" value="ECO:0007669"/>
    <property type="project" value="UniProtKB-ARBA"/>
</dbReference>
<dbReference type="AlphaFoldDB" id="A0A292PVP5"/>
<evidence type="ECO:0000259" key="7">
    <source>
        <dbReference type="SMART" id="SM01156"/>
    </source>
</evidence>
<organism evidence="8 9">
    <name type="scientific">Tuber aestivum</name>
    <name type="common">summer truffle</name>
    <dbReference type="NCBI Taxonomy" id="59557"/>
    <lineage>
        <taxon>Eukaryota</taxon>
        <taxon>Fungi</taxon>
        <taxon>Dikarya</taxon>
        <taxon>Ascomycota</taxon>
        <taxon>Pezizomycotina</taxon>
        <taxon>Pezizomycetes</taxon>
        <taxon>Pezizales</taxon>
        <taxon>Tuberaceae</taxon>
        <taxon>Tuber</taxon>
    </lineage>
</organism>